<sequence length="80" mass="7969">MNTANVADDATASSTADSEPEAIRAPTTQSTTAGTTTTATTAQVEKGARVVPAAGLPDMTMTATAPASNTAHIHSLGVQR</sequence>
<protein>
    <submittedName>
        <fullName evidence="2">Uncharacterized protein</fullName>
    </submittedName>
</protein>
<name>A0A654ZJC8_MYCTX</name>
<evidence type="ECO:0000256" key="1">
    <source>
        <dbReference type="SAM" id="MobiDB-lite"/>
    </source>
</evidence>
<feature type="compositionally biased region" description="Polar residues" evidence="1">
    <location>
        <begin position="61"/>
        <end position="72"/>
    </location>
</feature>
<feature type="region of interest" description="Disordered" evidence="1">
    <location>
        <begin position="60"/>
        <end position="80"/>
    </location>
</feature>
<accession>A0A654ZJC8</accession>
<evidence type="ECO:0000313" key="2">
    <source>
        <dbReference type="EMBL" id="COY29405.1"/>
    </source>
</evidence>
<feature type="compositionally biased region" description="Low complexity" evidence="1">
    <location>
        <begin position="25"/>
        <end position="42"/>
    </location>
</feature>
<dbReference type="EMBL" id="CSBK01001085">
    <property type="protein sequence ID" value="COY29405.1"/>
    <property type="molecule type" value="Genomic_DNA"/>
</dbReference>
<evidence type="ECO:0000313" key="3">
    <source>
        <dbReference type="Proteomes" id="UP000039021"/>
    </source>
</evidence>
<gene>
    <name evidence="2" type="ORF">ERS007739_02390</name>
</gene>
<reference evidence="3" key="1">
    <citation type="submission" date="2015-03" db="EMBL/GenBank/DDBJ databases">
        <authorList>
            <consortium name="Pathogen Informatics"/>
        </authorList>
    </citation>
    <scope>NUCLEOTIDE SEQUENCE [LARGE SCALE GENOMIC DNA]</scope>
    <source>
        <strain evidence="3">N09902308</strain>
    </source>
</reference>
<comment type="caution">
    <text evidence="2">The sequence shown here is derived from an EMBL/GenBank/DDBJ whole genome shotgun (WGS) entry which is preliminary data.</text>
</comment>
<feature type="region of interest" description="Disordered" evidence="1">
    <location>
        <begin position="1"/>
        <end position="48"/>
    </location>
</feature>
<dbReference type="AlphaFoldDB" id="A0A654ZJC8"/>
<feature type="compositionally biased region" description="Low complexity" evidence="1">
    <location>
        <begin position="1"/>
        <end position="17"/>
    </location>
</feature>
<proteinExistence type="predicted"/>
<organism evidence="2 3">
    <name type="scientific">Mycobacterium tuberculosis</name>
    <dbReference type="NCBI Taxonomy" id="1773"/>
    <lineage>
        <taxon>Bacteria</taxon>
        <taxon>Bacillati</taxon>
        <taxon>Actinomycetota</taxon>
        <taxon>Actinomycetes</taxon>
        <taxon>Mycobacteriales</taxon>
        <taxon>Mycobacteriaceae</taxon>
        <taxon>Mycobacterium</taxon>
        <taxon>Mycobacterium tuberculosis complex</taxon>
    </lineage>
</organism>
<dbReference type="Proteomes" id="UP000039021">
    <property type="component" value="Unassembled WGS sequence"/>
</dbReference>